<reference evidence="1 2" key="1">
    <citation type="submission" date="2020-08" db="EMBL/GenBank/DDBJ databases">
        <title>Genomic Encyclopedia of Type Strains, Phase IV (KMG-IV): sequencing the most valuable type-strain genomes for metagenomic binning, comparative biology and taxonomic classification.</title>
        <authorList>
            <person name="Goeker M."/>
        </authorList>
    </citation>
    <scope>NUCLEOTIDE SEQUENCE [LARGE SCALE GENOMIC DNA]</scope>
    <source>
        <strain evidence="1 2">DSM 40141</strain>
    </source>
</reference>
<name>A0A7X0LUH5_9ACTN</name>
<proteinExistence type="predicted"/>
<gene>
    <name evidence="1" type="ORF">HNQ79_006629</name>
</gene>
<sequence length="209" mass="22359">MNADDAPRCTICAHPLWTDEVGRYACRPCEQRISRDLTALAGPGGLYARLCLRIYPSRGGDGAAVSGTPNRSMPLNAEVLSLTATGGIVSTLETWVEDWATYGLGTVGIGGRLQYRVDAAVVTLRLNLPRACSKHPALDEFAAELAQAVRRCRAIISGEREPRRIPVQCPCGTVLMVALDTPGVSCKGCGHDYGHDDIRDLPIAERAAA</sequence>
<organism evidence="1 2">
    <name type="scientific">Streptomyces candidus</name>
    <dbReference type="NCBI Taxonomy" id="67283"/>
    <lineage>
        <taxon>Bacteria</taxon>
        <taxon>Bacillati</taxon>
        <taxon>Actinomycetota</taxon>
        <taxon>Actinomycetes</taxon>
        <taxon>Kitasatosporales</taxon>
        <taxon>Streptomycetaceae</taxon>
        <taxon>Streptomyces</taxon>
    </lineage>
</organism>
<dbReference type="AlphaFoldDB" id="A0A7X0LUH5"/>
<dbReference type="Proteomes" id="UP000540423">
    <property type="component" value="Unassembled WGS sequence"/>
</dbReference>
<accession>A0A7X0LUH5</accession>
<evidence type="ECO:0000313" key="1">
    <source>
        <dbReference type="EMBL" id="MBB6440116.1"/>
    </source>
</evidence>
<dbReference type="EMBL" id="JACHEM010000038">
    <property type="protein sequence ID" value="MBB6440116.1"/>
    <property type="molecule type" value="Genomic_DNA"/>
</dbReference>
<keyword evidence="2" id="KW-1185">Reference proteome</keyword>
<protein>
    <submittedName>
        <fullName evidence="1">Uncharacterized protein</fullName>
    </submittedName>
</protein>
<evidence type="ECO:0000313" key="2">
    <source>
        <dbReference type="Proteomes" id="UP000540423"/>
    </source>
</evidence>
<comment type="caution">
    <text evidence="1">The sequence shown here is derived from an EMBL/GenBank/DDBJ whole genome shotgun (WGS) entry which is preliminary data.</text>
</comment>
<dbReference type="RefSeq" id="WP_185036578.1">
    <property type="nucleotide sequence ID" value="NZ_JACHEM010000038.1"/>
</dbReference>